<keyword evidence="2" id="KW-1185">Reference proteome</keyword>
<dbReference type="RefSeq" id="XP_056058735.1">
    <property type="nucleotide sequence ID" value="XM_056203259.1"/>
</dbReference>
<evidence type="ECO:0000313" key="2">
    <source>
        <dbReference type="Proteomes" id="UP001144673"/>
    </source>
</evidence>
<comment type="caution">
    <text evidence="1">The sequence shown here is derived from an EMBL/GenBank/DDBJ whole genome shotgun (WGS) entry which is preliminary data.</text>
</comment>
<protein>
    <submittedName>
        <fullName evidence="1">Uncharacterized protein</fullName>
    </submittedName>
</protein>
<dbReference type="EMBL" id="JAJHUN010000001">
    <property type="protein sequence ID" value="KAJ4163820.1"/>
    <property type="molecule type" value="Genomic_DNA"/>
</dbReference>
<gene>
    <name evidence="1" type="ORF">LMH87_005524</name>
</gene>
<dbReference type="AlphaFoldDB" id="A0A9W8QMP9"/>
<dbReference type="KEGG" id="amus:LMH87_005524"/>
<accession>A0A9W8QMP9</accession>
<evidence type="ECO:0000313" key="1">
    <source>
        <dbReference type="EMBL" id="KAJ4163820.1"/>
    </source>
</evidence>
<reference evidence="1" key="1">
    <citation type="journal article" date="2023" name="Access Microbiol">
        <title>De-novo genome assembly for Akanthomyces muscarius, a biocontrol agent of insect agricultural pests.</title>
        <authorList>
            <person name="Erdos Z."/>
            <person name="Studholme D.J."/>
            <person name="Raymond B."/>
            <person name="Sharma M."/>
        </authorList>
    </citation>
    <scope>NUCLEOTIDE SEQUENCE</scope>
    <source>
        <strain evidence="1">Ve6</strain>
    </source>
</reference>
<proteinExistence type="predicted"/>
<dbReference type="GeneID" id="80892683"/>
<sequence>MSGCFRAVAGIRMHPHLDQFNLQFLSCKYNFSMAVLSSLARLLLGAIDVTPVAWPWLAFERRPHVSLWRQ</sequence>
<name>A0A9W8QMP9_AKAMU</name>
<dbReference type="Proteomes" id="UP001144673">
    <property type="component" value="Chromosome 1"/>
</dbReference>
<organism evidence="1 2">
    <name type="scientific">Akanthomyces muscarius</name>
    <name type="common">Entomopathogenic fungus</name>
    <name type="synonym">Lecanicillium muscarium</name>
    <dbReference type="NCBI Taxonomy" id="2231603"/>
    <lineage>
        <taxon>Eukaryota</taxon>
        <taxon>Fungi</taxon>
        <taxon>Dikarya</taxon>
        <taxon>Ascomycota</taxon>
        <taxon>Pezizomycotina</taxon>
        <taxon>Sordariomycetes</taxon>
        <taxon>Hypocreomycetidae</taxon>
        <taxon>Hypocreales</taxon>
        <taxon>Cordycipitaceae</taxon>
        <taxon>Akanthomyces</taxon>
    </lineage>
</organism>